<gene>
    <name evidence="2" type="ORF">MELLADRAFT_94273</name>
</gene>
<reference evidence="3" key="1">
    <citation type="journal article" date="2011" name="Proc. Natl. Acad. Sci. U.S.A.">
        <title>Obligate biotrophy features unraveled by the genomic analysis of rust fungi.</title>
        <authorList>
            <person name="Duplessis S."/>
            <person name="Cuomo C.A."/>
            <person name="Lin Y.-C."/>
            <person name="Aerts A."/>
            <person name="Tisserant E."/>
            <person name="Veneault-Fourrey C."/>
            <person name="Joly D.L."/>
            <person name="Hacquard S."/>
            <person name="Amselem J."/>
            <person name="Cantarel B.L."/>
            <person name="Chiu R."/>
            <person name="Coutinho P.M."/>
            <person name="Feau N."/>
            <person name="Field M."/>
            <person name="Frey P."/>
            <person name="Gelhaye E."/>
            <person name="Goldberg J."/>
            <person name="Grabherr M.G."/>
            <person name="Kodira C.D."/>
            <person name="Kohler A."/>
            <person name="Kuees U."/>
            <person name="Lindquist E.A."/>
            <person name="Lucas S.M."/>
            <person name="Mago R."/>
            <person name="Mauceli E."/>
            <person name="Morin E."/>
            <person name="Murat C."/>
            <person name="Pangilinan J.L."/>
            <person name="Park R."/>
            <person name="Pearson M."/>
            <person name="Quesneville H."/>
            <person name="Rouhier N."/>
            <person name="Sakthikumar S."/>
            <person name="Salamov A.A."/>
            <person name="Schmutz J."/>
            <person name="Selles B."/>
            <person name="Shapiro H."/>
            <person name="Tanguay P."/>
            <person name="Tuskan G.A."/>
            <person name="Henrissat B."/>
            <person name="Van de Peer Y."/>
            <person name="Rouze P."/>
            <person name="Ellis J.G."/>
            <person name="Dodds P.N."/>
            <person name="Schein J.E."/>
            <person name="Zhong S."/>
            <person name="Hamelin R.C."/>
            <person name="Grigoriev I.V."/>
            <person name="Szabo L.J."/>
            <person name="Martin F."/>
        </authorList>
    </citation>
    <scope>NUCLEOTIDE SEQUENCE [LARGE SCALE GENOMIC DNA]</scope>
    <source>
        <strain evidence="3">98AG31 / pathotype 3-4-7</strain>
    </source>
</reference>
<evidence type="ECO:0000313" key="2">
    <source>
        <dbReference type="EMBL" id="EGF99574.1"/>
    </source>
</evidence>
<dbReference type="AlphaFoldDB" id="F4S744"/>
<dbReference type="VEuPathDB" id="FungiDB:MELLADRAFT_94273"/>
<dbReference type="EMBL" id="GL883157">
    <property type="protein sequence ID" value="EGF99574.1"/>
    <property type="molecule type" value="Genomic_DNA"/>
</dbReference>
<proteinExistence type="predicted"/>
<feature type="coiled-coil region" evidence="1">
    <location>
        <begin position="59"/>
        <end position="93"/>
    </location>
</feature>
<organism evidence="3">
    <name type="scientific">Melampsora larici-populina (strain 98AG31 / pathotype 3-4-7)</name>
    <name type="common">Poplar leaf rust fungus</name>
    <dbReference type="NCBI Taxonomy" id="747676"/>
    <lineage>
        <taxon>Eukaryota</taxon>
        <taxon>Fungi</taxon>
        <taxon>Dikarya</taxon>
        <taxon>Basidiomycota</taxon>
        <taxon>Pucciniomycotina</taxon>
        <taxon>Pucciniomycetes</taxon>
        <taxon>Pucciniales</taxon>
        <taxon>Melampsoraceae</taxon>
        <taxon>Melampsora</taxon>
    </lineage>
</organism>
<dbReference type="InParanoid" id="F4S744"/>
<accession>F4S744</accession>
<evidence type="ECO:0000313" key="3">
    <source>
        <dbReference type="Proteomes" id="UP000001072"/>
    </source>
</evidence>
<dbReference type="RefSeq" id="XP_007417171.1">
    <property type="nucleotide sequence ID" value="XM_007417109.1"/>
</dbReference>
<dbReference type="HOGENOM" id="CLU_113812_0_0_1"/>
<evidence type="ECO:0000256" key="1">
    <source>
        <dbReference type="SAM" id="Coils"/>
    </source>
</evidence>
<keyword evidence="1" id="KW-0175">Coiled coil</keyword>
<dbReference type="GeneID" id="18936838"/>
<name>F4S744_MELLP</name>
<protein>
    <submittedName>
        <fullName evidence="2">Uncharacterized protein</fullName>
    </submittedName>
</protein>
<keyword evidence="3" id="KW-1185">Reference proteome</keyword>
<dbReference type="KEGG" id="mlr:MELLADRAFT_94273"/>
<sequence length="188" mass="21884">MRFDAEMQSKVKIAEDRLEVASKTLQRLQARDESYTLEYFSSQWERQKRCQITAMADDAAETQERMEQCLLELLELQEEVKHAHEELNRLRRKRRRNRTDEDIAATLTLPASIVALETAILDVTEELGSEEFRRLHQATSPKALALIGVRLAKMKLYEAKVGIVEAQKKWDKEVEGDEETYEQETNDV</sequence>
<dbReference type="Proteomes" id="UP000001072">
    <property type="component" value="Unassembled WGS sequence"/>
</dbReference>